<feature type="transmembrane region" description="Helical" evidence="7">
    <location>
        <begin position="102"/>
        <end position="120"/>
    </location>
</feature>
<proteinExistence type="predicted"/>
<gene>
    <name evidence="8" type="ORF">HK099_004264</name>
</gene>
<feature type="transmembrane region" description="Helical" evidence="7">
    <location>
        <begin position="35"/>
        <end position="55"/>
    </location>
</feature>
<keyword evidence="9" id="KW-1185">Reference proteome</keyword>
<feature type="transmembrane region" description="Helical" evidence="7">
    <location>
        <begin position="301"/>
        <end position="318"/>
    </location>
</feature>
<reference evidence="8" key="1">
    <citation type="submission" date="2020-05" db="EMBL/GenBank/DDBJ databases">
        <title>Phylogenomic resolution of chytrid fungi.</title>
        <authorList>
            <person name="Stajich J.E."/>
            <person name="Amses K."/>
            <person name="Simmons R."/>
            <person name="Seto K."/>
            <person name="Myers J."/>
            <person name="Bonds A."/>
            <person name="Quandt C.A."/>
            <person name="Barry K."/>
            <person name="Liu P."/>
            <person name="Grigoriev I."/>
            <person name="Longcore J.E."/>
            <person name="James T.Y."/>
        </authorList>
    </citation>
    <scope>NUCLEOTIDE SEQUENCE</scope>
    <source>
        <strain evidence="8">JEL0476</strain>
    </source>
</reference>
<evidence type="ECO:0000313" key="9">
    <source>
        <dbReference type="Proteomes" id="UP001211065"/>
    </source>
</evidence>
<evidence type="ECO:0000256" key="2">
    <source>
        <dbReference type="ARBA" id="ARBA00004394"/>
    </source>
</evidence>
<evidence type="ECO:0000313" key="8">
    <source>
        <dbReference type="EMBL" id="KAJ3220473.1"/>
    </source>
</evidence>
<dbReference type="InterPro" id="IPR045891">
    <property type="entry name" value="ZIP9"/>
</dbReference>
<evidence type="ECO:0000256" key="4">
    <source>
        <dbReference type="ARBA" id="ARBA00022989"/>
    </source>
</evidence>
<dbReference type="EMBL" id="JADGJW010000299">
    <property type="protein sequence ID" value="KAJ3220473.1"/>
    <property type="molecule type" value="Genomic_DNA"/>
</dbReference>
<comment type="subcellular location">
    <subcellularLocation>
        <location evidence="1">Endomembrane system</location>
        <topology evidence="1">Multi-pass membrane protein</topology>
    </subcellularLocation>
    <subcellularLocation>
        <location evidence="2">Golgi apparatus membrane</location>
    </subcellularLocation>
</comment>
<dbReference type="InterPro" id="IPR003689">
    <property type="entry name" value="ZIP"/>
</dbReference>
<keyword evidence="3 7" id="KW-0812">Transmembrane</keyword>
<dbReference type="GO" id="GO:0046873">
    <property type="term" value="F:metal ion transmembrane transporter activity"/>
    <property type="evidence" value="ECO:0007669"/>
    <property type="project" value="InterPro"/>
</dbReference>
<feature type="transmembrane region" description="Helical" evidence="7">
    <location>
        <begin position="183"/>
        <end position="207"/>
    </location>
</feature>
<evidence type="ECO:0000256" key="6">
    <source>
        <dbReference type="ARBA" id="ARBA00023136"/>
    </source>
</evidence>
<name>A0AAD5U0X3_9FUNG</name>
<feature type="transmembrane region" description="Helical" evidence="7">
    <location>
        <begin position="252"/>
        <end position="273"/>
    </location>
</feature>
<evidence type="ECO:0000256" key="3">
    <source>
        <dbReference type="ARBA" id="ARBA00022692"/>
    </source>
</evidence>
<dbReference type="Proteomes" id="UP001211065">
    <property type="component" value="Unassembled WGS sequence"/>
</dbReference>
<dbReference type="AlphaFoldDB" id="A0AAD5U0X3"/>
<dbReference type="PANTHER" id="PTHR16133">
    <property type="entry name" value="SOLUTE CARRIER FAMILY 39 ZINC TRANSPORTER , MEMBER 9-RELATED"/>
    <property type="match status" value="1"/>
</dbReference>
<sequence>MEGIVWLIVLCLAMGTGSFMAGSIPLALHFDEKKLKLLSTLGSGILVGTALIVIIPEGVETLYQLQNLIQNESQRDSLVDLKDPTIIRNLDIAEDNETVFKAHHYIGVSLALGFAIMFLIEHLGNSNHSHQHPSHITVSDMRNGSVSSNENKKGMSATIGLVVHSAADGIALGAASADGRGSLEFMVFLAIMLHKAPSAFGLTTFLLQEGYSRRTIREHLMIFSLSAPLCSLATYFFLLQNGVNEPHIMQKWTGILLLFSAGTFLYVSTVHILPEIYNHSSFAPLSPVTTASTQEKSITKLQIVVFVLGIFSPLFLMIEV</sequence>
<keyword evidence="6 7" id="KW-0472">Membrane</keyword>
<evidence type="ECO:0000256" key="7">
    <source>
        <dbReference type="SAM" id="Phobius"/>
    </source>
</evidence>
<comment type="caution">
    <text evidence="8">The sequence shown here is derived from an EMBL/GenBank/DDBJ whole genome shotgun (WGS) entry which is preliminary data.</text>
</comment>
<evidence type="ECO:0000256" key="1">
    <source>
        <dbReference type="ARBA" id="ARBA00004127"/>
    </source>
</evidence>
<protein>
    <submittedName>
        <fullName evidence="8">Uncharacterized protein</fullName>
    </submittedName>
</protein>
<organism evidence="8 9">
    <name type="scientific">Clydaea vesicula</name>
    <dbReference type="NCBI Taxonomy" id="447962"/>
    <lineage>
        <taxon>Eukaryota</taxon>
        <taxon>Fungi</taxon>
        <taxon>Fungi incertae sedis</taxon>
        <taxon>Chytridiomycota</taxon>
        <taxon>Chytridiomycota incertae sedis</taxon>
        <taxon>Chytridiomycetes</taxon>
        <taxon>Lobulomycetales</taxon>
        <taxon>Lobulomycetaceae</taxon>
        <taxon>Clydaea</taxon>
    </lineage>
</organism>
<dbReference type="Pfam" id="PF02535">
    <property type="entry name" value="Zip"/>
    <property type="match status" value="1"/>
</dbReference>
<evidence type="ECO:0000256" key="5">
    <source>
        <dbReference type="ARBA" id="ARBA00023034"/>
    </source>
</evidence>
<dbReference type="GO" id="GO:0006829">
    <property type="term" value="P:zinc ion transport"/>
    <property type="evidence" value="ECO:0007669"/>
    <property type="project" value="InterPro"/>
</dbReference>
<feature type="transmembrane region" description="Helical" evidence="7">
    <location>
        <begin position="6"/>
        <end position="28"/>
    </location>
</feature>
<accession>A0AAD5U0X3</accession>
<dbReference type="GO" id="GO:0000139">
    <property type="term" value="C:Golgi membrane"/>
    <property type="evidence" value="ECO:0007669"/>
    <property type="project" value="UniProtKB-SubCell"/>
</dbReference>
<feature type="transmembrane region" description="Helical" evidence="7">
    <location>
        <begin position="219"/>
        <end position="240"/>
    </location>
</feature>
<dbReference type="PANTHER" id="PTHR16133:SF0">
    <property type="entry name" value="ZINC_IRON REGULATED TRANSPORTER-RELATED PROTEIN 102B, ISOFORM E"/>
    <property type="match status" value="1"/>
</dbReference>
<keyword evidence="4 7" id="KW-1133">Transmembrane helix</keyword>
<keyword evidence="5" id="KW-0333">Golgi apparatus</keyword>